<evidence type="ECO:0000256" key="7">
    <source>
        <dbReference type="ARBA" id="ARBA00047746"/>
    </source>
</evidence>
<keyword evidence="1 11" id="KW-0436">Ligase</keyword>
<comment type="catalytic activity">
    <reaction evidence="7">
        <text>a 3'-end 3'-phospho-ribonucleotide-RNA + a 5'-end dephospho-ribonucleoside-RNA + GTP = a ribonucleotidyl-ribonucleotide-RNA + GMP + diphosphate</text>
        <dbReference type="Rhea" id="RHEA:68076"/>
        <dbReference type="Rhea" id="RHEA-COMP:10463"/>
        <dbReference type="Rhea" id="RHEA-COMP:13936"/>
        <dbReference type="Rhea" id="RHEA-COMP:17355"/>
        <dbReference type="ChEBI" id="CHEBI:33019"/>
        <dbReference type="ChEBI" id="CHEBI:37565"/>
        <dbReference type="ChEBI" id="CHEBI:58115"/>
        <dbReference type="ChEBI" id="CHEBI:83062"/>
        <dbReference type="ChEBI" id="CHEBI:138284"/>
        <dbReference type="ChEBI" id="CHEBI:173118"/>
        <dbReference type="EC" id="6.5.1.8"/>
    </reaction>
</comment>
<comment type="similarity">
    <text evidence="11">Belongs to the RtcB family.</text>
</comment>
<dbReference type="NCBIfam" id="NF007153">
    <property type="entry name" value="PRK09588.1"/>
    <property type="match status" value="1"/>
</dbReference>
<evidence type="ECO:0000256" key="2">
    <source>
        <dbReference type="ARBA" id="ARBA00022723"/>
    </source>
</evidence>
<dbReference type="AlphaFoldDB" id="A0A1C4WA88"/>
<feature type="binding site" evidence="10">
    <location>
        <position position="176"/>
    </location>
    <ligand>
        <name>Mn(2+)</name>
        <dbReference type="ChEBI" id="CHEBI:29035"/>
        <label>2</label>
    </ligand>
</feature>
<reference evidence="14" key="1">
    <citation type="submission" date="2016-06" db="EMBL/GenBank/DDBJ databases">
        <authorList>
            <person name="Varghese N."/>
            <person name="Submissions Spin"/>
        </authorList>
    </citation>
    <scope>NUCLEOTIDE SEQUENCE [LARGE SCALE GENOMIC DNA]</scope>
    <source>
        <strain evidence="14">DSM 45246</strain>
    </source>
</reference>
<evidence type="ECO:0000256" key="9">
    <source>
        <dbReference type="PIRSR" id="PIRSR601233-2"/>
    </source>
</evidence>
<protein>
    <recommendedName>
        <fullName evidence="11">tRNA-splicing ligase RtcB</fullName>
        <ecNumber evidence="11">6.5.1.-</ecNumber>
    </recommendedName>
</protein>
<dbReference type="EMBL" id="FMCS01000003">
    <property type="protein sequence ID" value="SCE93147.1"/>
    <property type="molecule type" value="Genomic_DNA"/>
</dbReference>
<comment type="subunit">
    <text evidence="11">Monomer.</text>
</comment>
<feature type="region of interest" description="Disordered" evidence="12">
    <location>
        <begin position="378"/>
        <end position="400"/>
    </location>
</feature>
<dbReference type="GO" id="GO:0170057">
    <property type="term" value="F:RNA ligase (GTP) activity"/>
    <property type="evidence" value="ECO:0007669"/>
    <property type="project" value="UniProtKB-EC"/>
</dbReference>
<dbReference type="GO" id="GO:0042245">
    <property type="term" value="P:RNA repair"/>
    <property type="evidence" value="ECO:0007669"/>
    <property type="project" value="UniProtKB-KW"/>
</dbReference>
<feature type="active site" description="GMP-histidine intermediate" evidence="8">
    <location>
        <position position="295"/>
    </location>
</feature>
<evidence type="ECO:0000313" key="14">
    <source>
        <dbReference type="Proteomes" id="UP000199629"/>
    </source>
</evidence>
<gene>
    <name evidence="11" type="primary">rtcB</name>
    <name evidence="13" type="ORF">GA0070214_103380</name>
</gene>
<keyword evidence="6 10" id="KW-0464">Manganese</keyword>
<evidence type="ECO:0000256" key="1">
    <source>
        <dbReference type="ARBA" id="ARBA00022598"/>
    </source>
</evidence>
<dbReference type="GO" id="GO:0046872">
    <property type="term" value="F:metal ion binding"/>
    <property type="evidence" value="ECO:0007669"/>
    <property type="project" value="UniProtKB-UniRule"/>
</dbReference>
<evidence type="ECO:0000256" key="4">
    <source>
        <dbReference type="ARBA" id="ARBA00022800"/>
    </source>
</evidence>
<keyword evidence="2 10" id="KW-0479">Metal-binding</keyword>
<dbReference type="PANTHER" id="PTHR11118">
    <property type="entry name" value="RNA-SPLICING LIGASE RTCB HOMOLOG"/>
    <property type="match status" value="1"/>
</dbReference>
<evidence type="ECO:0000256" key="5">
    <source>
        <dbReference type="ARBA" id="ARBA00023134"/>
    </source>
</evidence>
<dbReference type="Gene3D" id="3.90.1860.10">
    <property type="entry name" value="tRNA-splicing ligase RtcB"/>
    <property type="match status" value="2"/>
</dbReference>
<dbReference type="SUPFAM" id="SSF103365">
    <property type="entry name" value="Hypothetical protein PH1602"/>
    <property type="match status" value="1"/>
</dbReference>
<sequence>MSVKPFRQEYLPAPAPATVTVFASPSSWVESDAVDQCRQVATLDGMVHVAGMPDLHPGKGAPIGAAMTSTMLYPHLVGSDIGCGIAVFPIALKRVVPERLAARFPDLDRPLDPDRDADDPAWSVLDGDIPAGHLDGLGTVGRGNHFVELARVGEVLDPGHAARLQLAAGDTVLVVHSGSRGLGERILREHTELRGAGPAGDPAAYLARHDDAVRWGSLNRRLLAARTAIALGAEPTAPIVDQCHNLVEVRDRHYLHRKGAAPGDGRDVLVAGTRGTPSYLVAAHAGAQANHSVAHGAGRKMSRADALRRGRAKHTVEELRRTPVGSLVVCGDRQLLFEEAPTAYKRIEQVIADLVGHGLATPVATTVPLVTYKTPDVGVATRGDRRPERRQAEHRWRGRR</sequence>
<dbReference type="GO" id="GO:0003972">
    <property type="term" value="F:RNA ligase (ATP) activity"/>
    <property type="evidence" value="ECO:0007669"/>
    <property type="project" value="TreeGrafter"/>
</dbReference>
<dbReference type="GO" id="GO:0006396">
    <property type="term" value="P:RNA processing"/>
    <property type="evidence" value="ECO:0007669"/>
    <property type="project" value="InterPro"/>
</dbReference>
<feature type="binding site" evidence="10">
    <location>
        <position position="145"/>
    </location>
    <ligand>
        <name>Mn(2+)</name>
        <dbReference type="ChEBI" id="CHEBI:29035"/>
        <label>1</label>
    </ligand>
</feature>
<evidence type="ECO:0000256" key="12">
    <source>
        <dbReference type="SAM" id="MobiDB-lite"/>
    </source>
</evidence>
<feature type="binding site" evidence="10">
    <location>
        <position position="244"/>
    </location>
    <ligand>
        <name>Mn(2+)</name>
        <dbReference type="ChEBI" id="CHEBI:29035"/>
        <label>2</label>
    </ligand>
</feature>
<dbReference type="EC" id="6.5.1.-" evidence="11"/>
<name>A0A1C4WA88_9ACTN</name>
<keyword evidence="4" id="KW-0692">RNA repair</keyword>
<feature type="compositionally biased region" description="Basic and acidic residues" evidence="12">
    <location>
        <begin position="382"/>
        <end position="400"/>
    </location>
</feature>
<feature type="binding site" evidence="9">
    <location>
        <begin position="244"/>
        <end position="245"/>
    </location>
    <ligand>
        <name>GMP</name>
        <dbReference type="ChEBI" id="CHEBI:58115"/>
    </ligand>
</feature>
<feature type="binding site" evidence="9">
    <location>
        <begin position="144"/>
        <end position="148"/>
    </location>
    <ligand>
        <name>GMP</name>
        <dbReference type="ChEBI" id="CHEBI:58115"/>
    </ligand>
</feature>
<dbReference type="NCBIfam" id="TIGR03073">
    <property type="entry name" value="release_rtcB"/>
    <property type="match status" value="1"/>
</dbReference>
<keyword evidence="14" id="KW-1185">Reference proteome</keyword>
<feature type="binding site" evidence="9">
    <location>
        <position position="278"/>
    </location>
    <ligand>
        <name>GMP</name>
        <dbReference type="ChEBI" id="CHEBI:58115"/>
    </ligand>
</feature>
<dbReference type="InterPro" id="IPR017510">
    <property type="entry name" value="RtcB2"/>
</dbReference>
<evidence type="ECO:0000256" key="10">
    <source>
        <dbReference type="PIRSR" id="PIRSR601233-3"/>
    </source>
</evidence>
<dbReference type="PANTHER" id="PTHR11118:SF1">
    <property type="entry name" value="RNA-SPLICING LIGASE RTCB HOMOLOG"/>
    <property type="match status" value="1"/>
</dbReference>
<dbReference type="InterPro" id="IPR001233">
    <property type="entry name" value="RtcB"/>
</dbReference>
<evidence type="ECO:0000256" key="8">
    <source>
        <dbReference type="PIRSR" id="PIRSR601233-1"/>
    </source>
</evidence>
<evidence type="ECO:0000256" key="6">
    <source>
        <dbReference type="ARBA" id="ARBA00023211"/>
    </source>
</evidence>
<dbReference type="GO" id="GO:0005525">
    <property type="term" value="F:GTP binding"/>
    <property type="evidence" value="ECO:0007669"/>
    <property type="project" value="UniProtKB-KW"/>
</dbReference>
<feature type="binding site" evidence="9">
    <location>
        <begin position="295"/>
        <end position="298"/>
    </location>
    <ligand>
        <name>GMP</name>
        <dbReference type="ChEBI" id="CHEBI:58115"/>
    </ligand>
</feature>
<evidence type="ECO:0000256" key="11">
    <source>
        <dbReference type="RuleBase" id="RU371113"/>
    </source>
</evidence>
<comment type="cofactor">
    <cofactor evidence="10 11">
        <name>Mn(2+)</name>
        <dbReference type="ChEBI" id="CHEBI:29035"/>
    </cofactor>
    <text evidence="10 11">Binds 2 manganese ions per subunit.</text>
</comment>
<accession>A0A1C4WA88</accession>
<dbReference type="Proteomes" id="UP000199629">
    <property type="component" value="Unassembled WGS sequence"/>
</dbReference>
<keyword evidence="3 9" id="KW-0547">Nucleotide-binding</keyword>
<evidence type="ECO:0000313" key="13">
    <source>
        <dbReference type="EMBL" id="SCE93147.1"/>
    </source>
</evidence>
<evidence type="ECO:0000256" key="3">
    <source>
        <dbReference type="ARBA" id="ARBA00022741"/>
    </source>
</evidence>
<keyword evidence="5 9" id="KW-0342">GTP-binding</keyword>
<proteinExistence type="inferred from homology"/>
<organism evidence="13 14">
    <name type="scientific">Micromonospora chaiyaphumensis</name>
    <dbReference type="NCBI Taxonomy" id="307119"/>
    <lineage>
        <taxon>Bacteria</taxon>
        <taxon>Bacillati</taxon>
        <taxon>Actinomycetota</taxon>
        <taxon>Actinomycetes</taxon>
        <taxon>Micromonosporales</taxon>
        <taxon>Micromonosporaceae</taxon>
        <taxon>Micromonospora</taxon>
    </lineage>
</organism>
<dbReference type="InterPro" id="IPR036025">
    <property type="entry name" value="RtcB-like_sf"/>
</dbReference>
<dbReference type="RefSeq" id="WP_091261920.1">
    <property type="nucleotide sequence ID" value="NZ_FMCS01000003.1"/>
</dbReference>
<dbReference type="Pfam" id="PF01139">
    <property type="entry name" value="RtcB"/>
    <property type="match status" value="2"/>
</dbReference>